<sequence>MENNNATKGGPGTITASIFPLDEDGTTVLPDALATFTTQSNANIVKSGEVVVPEGVPGVQIKISKDWNIVYIDDVSFRLKVDLWSGTHVNTASSFRVIPGNNNSISFISTEKISSVRIINICGQTVLSSSEVSDHIILPYGAKGILIAAAKTESGATLISRFINK</sequence>
<gene>
    <name evidence="1" type="ORF">SDC9_195597</name>
</gene>
<accession>A0A645IKZ1</accession>
<organism evidence="1">
    <name type="scientific">bioreactor metagenome</name>
    <dbReference type="NCBI Taxonomy" id="1076179"/>
    <lineage>
        <taxon>unclassified sequences</taxon>
        <taxon>metagenomes</taxon>
        <taxon>ecological metagenomes</taxon>
    </lineage>
</organism>
<comment type="caution">
    <text evidence="1">The sequence shown here is derived from an EMBL/GenBank/DDBJ whole genome shotgun (WGS) entry which is preliminary data.</text>
</comment>
<dbReference type="AlphaFoldDB" id="A0A645IKZ1"/>
<protein>
    <submittedName>
        <fullName evidence="1">Uncharacterized protein</fullName>
    </submittedName>
</protein>
<reference evidence="1" key="1">
    <citation type="submission" date="2019-08" db="EMBL/GenBank/DDBJ databases">
        <authorList>
            <person name="Kucharzyk K."/>
            <person name="Murdoch R.W."/>
            <person name="Higgins S."/>
            <person name="Loffler F."/>
        </authorList>
    </citation>
    <scope>NUCLEOTIDE SEQUENCE</scope>
</reference>
<proteinExistence type="predicted"/>
<evidence type="ECO:0000313" key="1">
    <source>
        <dbReference type="EMBL" id="MPN47993.1"/>
    </source>
</evidence>
<name>A0A645IKZ1_9ZZZZ</name>
<dbReference type="EMBL" id="VSSQ01109922">
    <property type="protein sequence ID" value="MPN47993.1"/>
    <property type="molecule type" value="Genomic_DNA"/>
</dbReference>